<dbReference type="Proteomes" id="UP000245999">
    <property type="component" value="Chromosome"/>
</dbReference>
<dbReference type="EMBL" id="CP029145">
    <property type="protein sequence ID" value="AWM32315.1"/>
    <property type="molecule type" value="Genomic_DNA"/>
</dbReference>
<protein>
    <submittedName>
        <fullName evidence="1">Uncharacterized protein</fullName>
    </submittedName>
</protein>
<dbReference type="RefSeq" id="WP_109655428.1">
    <property type="nucleotide sequence ID" value="NZ_CP029145.1"/>
</dbReference>
<gene>
    <name evidence="1" type="ORF">DDQ68_05620</name>
</gene>
<dbReference type="KEGG" id="hnv:DDQ68_05620"/>
<evidence type="ECO:0000313" key="1">
    <source>
        <dbReference type="EMBL" id="AWM32315.1"/>
    </source>
</evidence>
<evidence type="ECO:0000313" key="2">
    <source>
        <dbReference type="Proteomes" id="UP000245999"/>
    </source>
</evidence>
<name>A0A2Z3GMZ7_9BACT</name>
<dbReference type="Pfam" id="PF19652">
    <property type="entry name" value="DUF6155"/>
    <property type="match status" value="1"/>
</dbReference>
<accession>A0A2Z3GMZ7</accession>
<organism evidence="1 2">
    <name type="scientific">Hymenobacter nivis</name>
    <dbReference type="NCBI Taxonomy" id="1850093"/>
    <lineage>
        <taxon>Bacteria</taxon>
        <taxon>Pseudomonadati</taxon>
        <taxon>Bacteroidota</taxon>
        <taxon>Cytophagia</taxon>
        <taxon>Cytophagales</taxon>
        <taxon>Hymenobacteraceae</taxon>
        <taxon>Hymenobacter</taxon>
    </lineage>
</organism>
<sequence length="125" mass="14614">MALLATHRERVLRAFYPKRGYDYNLRQGKAAISDFRKLGVSAQPLADLMLHYVECGVRFTNDYGDINESFYYSLEGMYEQALVLMREAKLLPEFAERSHRVVTDTRNIGWGFHDTLAELYEQYYG</sequence>
<dbReference type="OrthoDB" id="979203at2"/>
<dbReference type="InterPro" id="IPR046153">
    <property type="entry name" value="DUF6155"/>
</dbReference>
<reference evidence="2" key="1">
    <citation type="submission" date="2018-04" db="EMBL/GenBank/DDBJ databases">
        <title>Complete genome of Antarctic heterotrophic bacterium Hymenobacter nivis.</title>
        <authorList>
            <person name="Terashima M."/>
        </authorList>
    </citation>
    <scope>NUCLEOTIDE SEQUENCE [LARGE SCALE GENOMIC DNA]</scope>
    <source>
        <strain evidence="2">NBRC 111535</strain>
    </source>
</reference>
<keyword evidence="2" id="KW-1185">Reference proteome</keyword>
<proteinExistence type="predicted"/>
<dbReference type="AlphaFoldDB" id="A0A2Z3GMZ7"/>